<dbReference type="SMART" id="SM01086">
    <property type="entry name" value="ClpB_D2-small"/>
    <property type="match status" value="1"/>
</dbReference>
<gene>
    <name evidence="8" type="primary">clpE_2</name>
    <name evidence="8" type="ORF">ab3b_01969</name>
</gene>
<dbReference type="Pfam" id="PF10431">
    <property type="entry name" value="ClpB_D2-small"/>
    <property type="match status" value="1"/>
</dbReference>
<keyword evidence="3" id="KW-0067">ATP-binding</keyword>
<dbReference type="GO" id="GO:0005524">
    <property type="term" value="F:ATP binding"/>
    <property type="evidence" value="ECO:0007669"/>
    <property type="project" value="UniProtKB-KW"/>
</dbReference>
<proteinExistence type="predicted"/>
<name>A0A0D1JJ98_9LACO</name>
<dbReference type="InterPro" id="IPR003959">
    <property type="entry name" value="ATPase_AAA_core"/>
</dbReference>
<dbReference type="AlphaFoldDB" id="A0A0D1JJ98"/>
<evidence type="ECO:0000259" key="7">
    <source>
        <dbReference type="SMART" id="SM01086"/>
    </source>
</evidence>
<dbReference type="InterPro" id="IPR027417">
    <property type="entry name" value="P-loop_NTPase"/>
</dbReference>
<sequence>MTNTYLEAFTTNLNQVIAAQPSEYGAFGRDAELGRLIRILNQHKKNSAAVLGEAGVGKTALVEELVKRILTQDASLHGTLVNREVHSLELASLMTTTAGGNFASNLHHLVAEVKANPQILLFIDEMHELIGTGAEGTSGMDAANILKPAIGRGEIQVIGATTTAEFKQYIESDNAMERRFDKVMLDEFTPAQTRTTLQRIIAVNPDHLTVPDEVIETIIQFSDRYITTHFFPEKAITLLDNALVEAKMNDRSLLTTQDVASIINERYRVPMSVLTEQDNDRLFQLYERLQGQVMGQNAALKKIVTSIRVRAAGLGDMSKPLSFLLAGTPGVGKTETAKALAVHYFGDERQLIRFDMSEFKFAKQSMARFAERAAEAVKFNPYSVLLLDEIEKADPMVLDLLLQILDDGRLTNERGQTINFKDLIIVMTTNIGHQLIIERAAKSDSYRHDPQHQVTFSKNFENALLGADLRQEFISRIGATIIFEPLEVPDVKRIIDLKLTKLNRQAQRQGYQLVYRPQDVSQLIPSFASGQEFVNDRVVETHPLIDFLVDKGYRKSLGVRPLDDAIMEFVESQMATAILHERRTGQVNGHSFVFRAWGNPPDATHPRGSWQAVVTQAELPITQEEVGA</sequence>
<comment type="caution">
    <text evidence="8">The sequence shown here is derived from an EMBL/GenBank/DDBJ whole genome shotgun (WGS) entry which is preliminary data.</text>
</comment>
<feature type="domain" description="Clp ATPase C-terminal" evidence="7">
    <location>
        <begin position="486"/>
        <end position="594"/>
    </location>
</feature>
<dbReference type="Gene3D" id="3.40.50.300">
    <property type="entry name" value="P-loop containing nucleotide triphosphate hydrolases"/>
    <property type="match status" value="2"/>
</dbReference>
<reference evidence="8 9" key="1">
    <citation type="journal article" date="2015" name="Microbiology (Mosc.)">
        <title>Genomics of the Weissella cibaria species with an examination of its metabolic traits.</title>
        <authorList>
            <person name="Lynch K.M."/>
            <person name="Lucid A."/>
            <person name="Arendt E.K."/>
            <person name="Sleator R.D."/>
            <person name="Lucey B."/>
            <person name="Coffey A."/>
        </authorList>
    </citation>
    <scope>NUCLEOTIDE SEQUENCE [LARGE SCALE GENOMIC DNA]</scope>
    <source>
        <strain evidence="8 9">AB3b</strain>
    </source>
</reference>
<dbReference type="SMART" id="SM00382">
    <property type="entry name" value="AAA"/>
    <property type="match status" value="2"/>
</dbReference>
<dbReference type="GO" id="GO:0016887">
    <property type="term" value="F:ATP hydrolysis activity"/>
    <property type="evidence" value="ECO:0007669"/>
    <property type="project" value="InterPro"/>
</dbReference>
<dbReference type="PRINTS" id="PR00300">
    <property type="entry name" value="CLPPROTEASEA"/>
</dbReference>
<organism evidence="8 9">
    <name type="scientific">Weissella cibaria</name>
    <dbReference type="NCBI Taxonomy" id="137591"/>
    <lineage>
        <taxon>Bacteria</taxon>
        <taxon>Bacillati</taxon>
        <taxon>Bacillota</taxon>
        <taxon>Bacilli</taxon>
        <taxon>Lactobacillales</taxon>
        <taxon>Lactobacillaceae</taxon>
        <taxon>Weissella</taxon>
    </lineage>
</organism>
<evidence type="ECO:0000256" key="5">
    <source>
        <dbReference type="ARBA" id="ARBA00025613"/>
    </source>
</evidence>
<dbReference type="PANTHER" id="PTHR11638:SF18">
    <property type="entry name" value="HEAT SHOCK PROTEIN 104"/>
    <property type="match status" value="1"/>
</dbReference>
<dbReference type="InterPro" id="IPR019489">
    <property type="entry name" value="Clp_ATPase_C"/>
</dbReference>
<evidence type="ECO:0000259" key="6">
    <source>
        <dbReference type="SMART" id="SM00382"/>
    </source>
</evidence>
<evidence type="ECO:0000256" key="1">
    <source>
        <dbReference type="ARBA" id="ARBA00022737"/>
    </source>
</evidence>
<evidence type="ECO:0000256" key="4">
    <source>
        <dbReference type="ARBA" id="ARBA00023186"/>
    </source>
</evidence>
<dbReference type="InterPro" id="IPR041546">
    <property type="entry name" value="ClpA/ClpB_AAA_lid"/>
</dbReference>
<keyword evidence="2" id="KW-0547">Nucleotide-binding</keyword>
<feature type="domain" description="AAA+ ATPase" evidence="6">
    <location>
        <begin position="319"/>
        <end position="458"/>
    </location>
</feature>
<keyword evidence="4" id="KW-0143">Chaperone</keyword>
<dbReference type="GO" id="GO:0034605">
    <property type="term" value="P:cellular response to heat"/>
    <property type="evidence" value="ECO:0007669"/>
    <property type="project" value="TreeGrafter"/>
</dbReference>
<evidence type="ECO:0000313" key="8">
    <source>
        <dbReference type="EMBL" id="KIU21493.1"/>
    </source>
</evidence>
<dbReference type="SUPFAM" id="SSF52540">
    <property type="entry name" value="P-loop containing nucleoside triphosphate hydrolases"/>
    <property type="match status" value="2"/>
</dbReference>
<feature type="domain" description="AAA+ ATPase" evidence="6">
    <location>
        <begin position="44"/>
        <end position="190"/>
    </location>
</feature>
<dbReference type="InterPro" id="IPR050130">
    <property type="entry name" value="ClpA_ClpB"/>
</dbReference>
<dbReference type="InterPro" id="IPR001270">
    <property type="entry name" value="ClpA/B"/>
</dbReference>
<dbReference type="PATRIC" id="fig|137591.24.peg.1913"/>
<dbReference type="EMBL" id="JWHT01000048">
    <property type="protein sequence ID" value="KIU21493.1"/>
    <property type="molecule type" value="Genomic_DNA"/>
</dbReference>
<dbReference type="RefSeq" id="WP_043941723.1">
    <property type="nucleotide sequence ID" value="NZ_JWHT01000048.1"/>
</dbReference>
<accession>A0A0D1JJ98</accession>
<dbReference type="InterPro" id="IPR003593">
    <property type="entry name" value="AAA+_ATPase"/>
</dbReference>
<dbReference type="Pfam" id="PF00004">
    <property type="entry name" value="AAA"/>
    <property type="match status" value="1"/>
</dbReference>
<dbReference type="Pfam" id="PF17871">
    <property type="entry name" value="AAA_lid_9"/>
    <property type="match status" value="1"/>
</dbReference>
<evidence type="ECO:0000256" key="2">
    <source>
        <dbReference type="ARBA" id="ARBA00022741"/>
    </source>
</evidence>
<protein>
    <submittedName>
        <fullName evidence="8">ClpE_2 protein</fullName>
    </submittedName>
</protein>
<dbReference type="GO" id="GO:0005737">
    <property type="term" value="C:cytoplasm"/>
    <property type="evidence" value="ECO:0007669"/>
    <property type="project" value="TreeGrafter"/>
</dbReference>
<dbReference type="Proteomes" id="UP000032289">
    <property type="component" value="Unassembled WGS sequence"/>
</dbReference>
<evidence type="ECO:0000313" key="9">
    <source>
        <dbReference type="Proteomes" id="UP000032289"/>
    </source>
</evidence>
<keyword evidence="1" id="KW-0677">Repeat</keyword>
<dbReference type="Pfam" id="PF07724">
    <property type="entry name" value="AAA_2"/>
    <property type="match status" value="1"/>
</dbReference>
<dbReference type="CDD" id="cd00009">
    <property type="entry name" value="AAA"/>
    <property type="match status" value="1"/>
</dbReference>
<dbReference type="Gene3D" id="1.10.8.60">
    <property type="match status" value="2"/>
</dbReference>
<evidence type="ECO:0000256" key="3">
    <source>
        <dbReference type="ARBA" id="ARBA00022840"/>
    </source>
</evidence>
<comment type="function">
    <text evidence="5">Part of a stress-induced multi-chaperone system, it is involved in the recovery of the cell from heat-induced damage, in cooperation with DnaK, DnaJ and GrpE. Acts before DnaK, in the processing of protein aggregates. Protein binding stimulates the ATPase activity; ATP hydrolysis unfolds the denatured protein aggregates, which probably helps expose new hydrophobic binding sites on the surface of ClpB-bound aggregates, contributing to the solubilization and refolding of denatured protein aggregates by DnaK.</text>
</comment>
<dbReference type="PANTHER" id="PTHR11638">
    <property type="entry name" value="ATP-DEPENDENT CLP PROTEASE"/>
    <property type="match status" value="1"/>
</dbReference>